<feature type="chain" id="PRO_5045939966" description="Secretion system C-terminal sorting domain-containing protein" evidence="1">
    <location>
        <begin position="35"/>
        <end position="131"/>
    </location>
</feature>
<evidence type="ECO:0000313" key="3">
    <source>
        <dbReference type="EMBL" id="AHW61638.1"/>
    </source>
</evidence>
<evidence type="ECO:0000313" key="4">
    <source>
        <dbReference type="Proteomes" id="UP000023772"/>
    </source>
</evidence>
<keyword evidence="1" id="KW-0732">Signal</keyword>
<dbReference type="Pfam" id="PF18962">
    <property type="entry name" value="Por_Secre_tail"/>
    <property type="match status" value="1"/>
</dbReference>
<dbReference type="EMBL" id="CP007451">
    <property type="protein sequence ID" value="AHW61638.1"/>
    <property type="molecule type" value="Genomic_DNA"/>
</dbReference>
<dbReference type="Proteomes" id="UP000023772">
    <property type="component" value="Chromosome"/>
</dbReference>
<dbReference type="InterPro" id="IPR026444">
    <property type="entry name" value="Secre_tail"/>
</dbReference>
<organism evidence="3 4">
    <name type="scientific">Draconibacterium orientale</name>
    <dbReference type="NCBI Taxonomy" id="1168034"/>
    <lineage>
        <taxon>Bacteria</taxon>
        <taxon>Pseudomonadati</taxon>
        <taxon>Bacteroidota</taxon>
        <taxon>Bacteroidia</taxon>
        <taxon>Marinilabiliales</taxon>
        <taxon>Prolixibacteraceae</taxon>
        <taxon>Draconibacterium</taxon>
    </lineage>
</organism>
<evidence type="ECO:0000256" key="1">
    <source>
        <dbReference type="SAM" id="SignalP"/>
    </source>
</evidence>
<accession>A0ABM5QCN1</accession>
<name>A0ABM5QCN1_9BACT</name>
<proteinExistence type="predicted"/>
<sequence length="131" mass="15141">MQFAEYTRKQLNSAAMKYIILFLFTLFVASASFAQDTGFSSFQNEEEAKNEVKIYPNPCKNDKVTIDYSLNEISEIRLTNITGKQVYLKEYKVPVSKIQLQVNDIPNGIYLIQILTTDNKRTIKKLMISRN</sequence>
<feature type="domain" description="Secretion system C-terminal sorting" evidence="2">
    <location>
        <begin position="54"/>
        <end position="128"/>
    </location>
</feature>
<reference evidence="3 4" key="1">
    <citation type="submission" date="2014-03" db="EMBL/GenBank/DDBJ databases">
        <title>Complete genome sequence of a deeply braunched marine Bacteroidia bacterium Draconibacterium orientale type strain FH5T.</title>
        <authorList>
            <person name="Li X."/>
            <person name="Wang X."/>
            <person name="Xie Z."/>
            <person name="Du Z."/>
            <person name="Chen G."/>
        </authorList>
    </citation>
    <scope>NUCLEOTIDE SEQUENCE [LARGE SCALE GENOMIC DNA]</scope>
    <source>
        <strain evidence="3 4">FH5</strain>
    </source>
</reference>
<keyword evidence="4" id="KW-1185">Reference proteome</keyword>
<dbReference type="NCBIfam" id="TIGR04183">
    <property type="entry name" value="Por_Secre_tail"/>
    <property type="match status" value="1"/>
</dbReference>
<evidence type="ECO:0000259" key="2">
    <source>
        <dbReference type="Pfam" id="PF18962"/>
    </source>
</evidence>
<feature type="signal peptide" evidence="1">
    <location>
        <begin position="1"/>
        <end position="34"/>
    </location>
</feature>
<protein>
    <recommendedName>
        <fullName evidence="2">Secretion system C-terminal sorting domain-containing protein</fullName>
    </recommendedName>
</protein>
<gene>
    <name evidence="3" type="ORF">FH5T_05465</name>
</gene>